<name>A0AAD8AKG6_DIPPU</name>
<dbReference type="Proteomes" id="UP001233999">
    <property type="component" value="Unassembled WGS sequence"/>
</dbReference>
<dbReference type="AlphaFoldDB" id="A0AAD8AKG6"/>
<gene>
    <name evidence="1" type="ORF">L9F63_001025</name>
</gene>
<proteinExistence type="predicted"/>
<reference evidence="1" key="1">
    <citation type="journal article" date="2023" name="IScience">
        <title>Live-bearing cockroach genome reveals convergent evolutionary mechanisms linked to viviparity in insects and beyond.</title>
        <authorList>
            <person name="Fouks B."/>
            <person name="Harrison M.C."/>
            <person name="Mikhailova A.A."/>
            <person name="Marchal E."/>
            <person name="English S."/>
            <person name="Carruthers M."/>
            <person name="Jennings E.C."/>
            <person name="Chiamaka E.L."/>
            <person name="Frigard R.A."/>
            <person name="Pippel M."/>
            <person name="Attardo G.M."/>
            <person name="Benoit J.B."/>
            <person name="Bornberg-Bauer E."/>
            <person name="Tobe S.S."/>
        </authorList>
    </citation>
    <scope>NUCLEOTIDE SEQUENCE</scope>
    <source>
        <strain evidence="1">Stay&amp;Tobe</strain>
    </source>
</reference>
<feature type="non-terminal residue" evidence="1">
    <location>
        <position position="1"/>
    </location>
</feature>
<reference evidence="1" key="2">
    <citation type="submission" date="2023-05" db="EMBL/GenBank/DDBJ databases">
        <authorList>
            <person name="Fouks B."/>
        </authorList>
    </citation>
    <scope>NUCLEOTIDE SEQUENCE</scope>
    <source>
        <strain evidence="1">Stay&amp;Tobe</strain>
        <tissue evidence="1">Testes</tissue>
    </source>
</reference>
<protein>
    <submittedName>
        <fullName evidence="1">Uncharacterized protein</fullName>
    </submittedName>
</protein>
<organism evidence="1 2">
    <name type="scientific">Diploptera punctata</name>
    <name type="common">Pacific beetle cockroach</name>
    <dbReference type="NCBI Taxonomy" id="6984"/>
    <lineage>
        <taxon>Eukaryota</taxon>
        <taxon>Metazoa</taxon>
        <taxon>Ecdysozoa</taxon>
        <taxon>Arthropoda</taxon>
        <taxon>Hexapoda</taxon>
        <taxon>Insecta</taxon>
        <taxon>Pterygota</taxon>
        <taxon>Neoptera</taxon>
        <taxon>Polyneoptera</taxon>
        <taxon>Dictyoptera</taxon>
        <taxon>Blattodea</taxon>
        <taxon>Blaberoidea</taxon>
        <taxon>Blaberidae</taxon>
        <taxon>Diplopterinae</taxon>
        <taxon>Diploptera</taxon>
    </lineage>
</organism>
<accession>A0AAD8AKG6</accession>
<feature type="non-terminal residue" evidence="1">
    <location>
        <position position="56"/>
    </location>
</feature>
<dbReference type="EMBL" id="JASPKZ010000045">
    <property type="protein sequence ID" value="KAJ9600813.1"/>
    <property type="molecule type" value="Genomic_DNA"/>
</dbReference>
<evidence type="ECO:0000313" key="1">
    <source>
        <dbReference type="EMBL" id="KAJ9600813.1"/>
    </source>
</evidence>
<evidence type="ECO:0000313" key="2">
    <source>
        <dbReference type="Proteomes" id="UP001233999"/>
    </source>
</evidence>
<keyword evidence="2" id="KW-1185">Reference proteome</keyword>
<sequence length="56" mass="6770">SWYIRDWRWSPHTTSLCFNTGQQFQEAIRIFSHFFPQNKKMAEDRNDCPCAVTNMQ</sequence>
<comment type="caution">
    <text evidence="1">The sequence shown here is derived from an EMBL/GenBank/DDBJ whole genome shotgun (WGS) entry which is preliminary data.</text>
</comment>